<sequence length="96" mass="10299">MSTTDAERNAWATLDAAIEACFAIPDPERPAGAVPVDACLIVGVQHVENDGARIGYVELFPRAGGQPSYVTRGLLVDADHLLTRIEDQAEHDDDTP</sequence>
<reference evidence="1 2" key="1">
    <citation type="journal article" date="2014" name="Genome Announc.">
        <title>Complete genome sequences of nine mycobacteriophages.</title>
        <authorList>
            <person name="Franceschelli J.J."/>
            <person name="Suarez C.A."/>
            <person name="Teran L."/>
            <person name="Raya R.R."/>
            <person name="Morbidoni H.R."/>
        </authorList>
    </citation>
    <scope>NUCLEOTIDE SEQUENCE [LARGE SCALE GENOMIC DNA]</scope>
</reference>
<dbReference type="Proteomes" id="UP000203363">
    <property type="component" value="Segment"/>
</dbReference>
<dbReference type="KEGG" id="vg:18506213"/>
<dbReference type="Pfam" id="PF23850">
    <property type="entry name" value="DUF7213"/>
    <property type="match status" value="1"/>
</dbReference>
<keyword evidence="2" id="KW-1185">Reference proteome</keyword>
<dbReference type="InterPro" id="IPR055637">
    <property type="entry name" value="DUF7213"/>
</dbReference>
<dbReference type="OrthoDB" id="18036at10239"/>
<evidence type="ECO:0000313" key="1">
    <source>
        <dbReference type="EMBL" id="AHJ86612.1"/>
    </source>
</evidence>
<dbReference type="RefSeq" id="YP_009009719.1">
    <property type="nucleotide sequence ID" value="NC_023604.1"/>
</dbReference>
<gene>
    <name evidence="1" type="ORF">Jolie2_62</name>
</gene>
<protein>
    <submittedName>
        <fullName evidence="1">Uncharacterized protein</fullName>
    </submittedName>
</protein>
<name>W8ED50_9CAUD</name>
<dbReference type="EMBL" id="KJ410133">
    <property type="protein sequence ID" value="AHJ86612.1"/>
    <property type="molecule type" value="Genomic_DNA"/>
</dbReference>
<proteinExistence type="predicted"/>
<dbReference type="GeneID" id="18506213"/>
<accession>W8ED50</accession>
<evidence type="ECO:0000313" key="2">
    <source>
        <dbReference type="Proteomes" id="UP000203363"/>
    </source>
</evidence>
<organism evidence="1 2">
    <name type="scientific">Mycobacterium phage Jolie2</name>
    <dbReference type="NCBI Taxonomy" id="1458831"/>
    <lineage>
        <taxon>Viruses</taxon>
        <taxon>Duplodnaviria</taxon>
        <taxon>Heunggongvirae</taxon>
        <taxon>Uroviricota</taxon>
        <taxon>Caudoviricetes</taxon>
        <taxon>Gclasvirinae</taxon>
        <taxon>Jolieduovirus</taxon>
        <taxon>Jolieduovirus jolie2</taxon>
    </lineage>
</organism>